<reference evidence="1 2" key="1">
    <citation type="submission" date="2020-08" db="EMBL/GenBank/DDBJ databases">
        <title>Sequencing the genomes of 1000 actinobacteria strains.</title>
        <authorList>
            <person name="Klenk H.-P."/>
        </authorList>
    </citation>
    <scope>NUCLEOTIDE SEQUENCE [LARGE SCALE GENOMIC DNA]</scope>
    <source>
        <strain evidence="1 2">DSM 45486</strain>
    </source>
</reference>
<dbReference type="SUPFAM" id="SSF140990">
    <property type="entry name" value="FtsH protease domain-like"/>
    <property type="match status" value="1"/>
</dbReference>
<evidence type="ECO:0000313" key="2">
    <source>
        <dbReference type="Proteomes" id="UP000552097"/>
    </source>
</evidence>
<dbReference type="Proteomes" id="UP000552097">
    <property type="component" value="Unassembled WGS sequence"/>
</dbReference>
<proteinExistence type="predicted"/>
<keyword evidence="2" id="KW-1185">Reference proteome</keyword>
<dbReference type="AlphaFoldDB" id="A0A7W9HVU6"/>
<organism evidence="1 2">
    <name type="scientific">Saccharothrix ecbatanensis</name>
    <dbReference type="NCBI Taxonomy" id="1105145"/>
    <lineage>
        <taxon>Bacteria</taxon>
        <taxon>Bacillati</taxon>
        <taxon>Actinomycetota</taxon>
        <taxon>Actinomycetes</taxon>
        <taxon>Pseudonocardiales</taxon>
        <taxon>Pseudonocardiaceae</taxon>
        <taxon>Saccharothrix</taxon>
    </lineage>
</organism>
<dbReference type="EMBL" id="JACHMO010000001">
    <property type="protein sequence ID" value="MBB5808944.1"/>
    <property type="molecule type" value="Genomic_DNA"/>
</dbReference>
<name>A0A7W9HVU6_9PSEU</name>
<dbReference type="GO" id="GO:0006508">
    <property type="term" value="P:proteolysis"/>
    <property type="evidence" value="ECO:0007669"/>
    <property type="project" value="InterPro"/>
</dbReference>
<dbReference type="RefSeq" id="WP_184928772.1">
    <property type="nucleotide sequence ID" value="NZ_JACHMO010000001.1"/>
</dbReference>
<dbReference type="GO" id="GO:0005524">
    <property type="term" value="F:ATP binding"/>
    <property type="evidence" value="ECO:0007669"/>
    <property type="project" value="InterPro"/>
</dbReference>
<evidence type="ECO:0008006" key="3">
    <source>
        <dbReference type="Google" id="ProtNLM"/>
    </source>
</evidence>
<dbReference type="GO" id="GO:0004222">
    <property type="term" value="F:metalloendopeptidase activity"/>
    <property type="evidence" value="ECO:0007669"/>
    <property type="project" value="InterPro"/>
</dbReference>
<evidence type="ECO:0000313" key="1">
    <source>
        <dbReference type="EMBL" id="MBB5808944.1"/>
    </source>
</evidence>
<accession>A0A7W9HVU6</accession>
<dbReference type="InterPro" id="IPR037219">
    <property type="entry name" value="Peptidase_M41-like"/>
</dbReference>
<sequence length="161" mass="17781">MTDTPHQTTADRTATYALGVISHHEAAHAVIALRLGGTVPKIRMWKTGPARWFGNVAMTFPSTNDGNRAAATALLAGAPTELHWLDLHGVPATALPHDVHASSAHDRNEARDCLAHITRAERPTYRQIERDAALLVVRSWDRIERLAARLVDHPRMHHVHA</sequence>
<comment type="caution">
    <text evidence="1">The sequence shown here is derived from an EMBL/GenBank/DDBJ whole genome shotgun (WGS) entry which is preliminary data.</text>
</comment>
<gene>
    <name evidence="1" type="ORF">F4560_008712</name>
</gene>
<dbReference type="GO" id="GO:0004176">
    <property type="term" value="F:ATP-dependent peptidase activity"/>
    <property type="evidence" value="ECO:0007669"/>
    <property type="project" value="InterPro"/>
</dbReference>
<protein>
    <recommendedName>
        <fullName evidence="3">Peptidase M50B-like protein</fullName>
    </recommendedName>
</protein>